<organism evidence="4 5">
    <name type="scientific">Inquilinus limosus MP06</name>
    <dbReference type="NCBI Taxonomy" id="1398085"/>
    <lineage>
        <taxon>Bacteria</taxon>
        <taxon>Pseudomonadati</taxon>
        <taxon>Pseudomonadota</taxon>
        <taxon>Alphaproteobacteria</taxon>
        <taxon>Rhodospirillales</taxon>
        <taxon>Rhodospirillaceae</taxon>
        <taxon>Inquilinus</taxon>
    </lineage>
</organism>
<dbReference type="Proteomes" id="UP000029995">
    <property type="component" value="Unassembled WGS sequence"/>
</dbReference>
<dbReference type="Pfam" id="PF08327">
    <property type="entry name" value="AHSA1"/>
    <property type="match status" value="1"/>
</dbReference>
<proteinExistence type="inferred from homology"/>
<dbReference type="EMBL" id="JANX01000766">
    <property type="protein sequence ID" value="KGM30601.1"/>
    <property type="molecule type" value="Genomic_DNA"/>
</dbReference>
<comment type="similarity">
    <text evidence="1">Belongs to the AHA1 family.</text>
</comment>
<comment type="caution">
    <text evidence="4">The sequence shown here is derived from an EMBL/GenBank/DDBJ whole genome shotgun (WGS) entry which is preliminary data.</text>
</comment>
<accession>A0A0A0CVZ4</accession>
<feature type="region of interest" description="Disordered" evidence="2">
    <location>
        <begin position="42"/>
        <end position="68"/>
    </location>
</feature>
<reference evidence="4 5" key="1">
    <citation type="submission" date="2014-01" db="EMBL/GenBank/DDBJ databases">
        <title>Genome sequence determination for a cystic fibrosis isolate, Inquilinus limosus.</title>
        <authorList>
            <person name="Pino M."/>
            <person name="Di Conza J."/>
            <person name="Gutkind G."/>
        </authorList>
    </citation>
    <scope>NUCLEOTIDE SEQUENCE [LARGE SCALE GENOMIC DNA]</scope>
    <source>
        <strain evidence="4 5">MP06</strain>
    </source>
</reference>
<evidence type="ECO:0000259" key="3">
    <source>
        <dbReference type="Pfam" id="PF08327"/>
    </source>
</evidence>
<dbReference type="RefSeq" id="WP_034848164.1">
    <property type="nucleotide sequence ID" value="NZ_JANX01000766.1"/>
</dbReference>
<protein>
    <submittedName>
        <fullName evidence="4">ATPase</fullName>
    </submittedName>
</protein>
<dbReference type="InterPro" id="IPR013538">
    <property type="entry name" value="ASHA1/2-like_C"/>
</dbReference>
<dbReference type="Gene3D" id="3.30.530.20">
    <property type="match status" value="1"/>
</dbReference>
<evidence type="ECO:0000313" key="5">
    <source>
        <dbReference type="Proteomes" id="UP000029995"/>
    </source>
</evidence>
<evidence type="ECO:0000313" key="4">
    <source>
        <dbReference type="EMBL" id="KGM30601.1"/>
    </source>
</evidence>
<sequence>MTSRTGTITRHGDTATIRFERRLPYPVEAVWAALTDPAQRGRWLGPTTIDPRQGGRIETVAEGPPVPPQHRSIAGRILAWDPPRLLEHEWHQSIIGETVVRYELEADGDGTLLRFSHSGLRPRDAEGFIPGTHAYLDRLEALLADAPLPVWTQRYAEVQPDYGDAWSGPAA</sequence>
<dbReference type="OrthoDB" id="9800600at2"/>
<evidence type="ECO:0000256" key="1">
    <source>
        <dbReference type="ARBA" id="ARBA00006817"/>
    </source>
</evidence>
<gene>
    <name evidence="4" type="ORF">P409_32070</name>
</gene>
<feature type="domain" description="Activator of Hsp90 ATPase homologue 1/2-like C-terminal" evidence="3">
    <location>
        <begin position="25"/>
        <end position="143"/>
    </location>
</feature>
<dbReference type="SUPFAM" id="SSF55961">
    <property type="entry name" value="Bet v1-like"/>
    <property type="match status" value="1"/>
</dbReference>
<dbReference type="AlphaFoldDB" id="A0A0A0CVZ4"/>
<evidence type="ECO:0000256" key="2">
    <source>
        <dbReference type="SAM" id="MobiDB-lite"/>
    </source>
</evidence>
<dbReference type="CDD" id="cd08899">
    <property type="entry name" value="SRPBCC_CalC_Aha1-like_6"/>
    <property type="match status" value="1"/>
</dbReference>
<name>A0A0A0CVZ4_9PROT</name>
<dbReference type="InterPro" id="IPR023393">
    <property type="entry name" value="START-like_dom_sf"/>
</dbReference>